<evidence type="ECO:0000259" key="1">
    <source>
        <dbReference type="SMART" id="SM01008"/>
    </source>
</evidence>
<dbReference type="PIRSF" id="PIRSF036389">
    <property type="entry name" value="IOR_B"/>
    <property type="match status" value="1"/>
</dbReference>
<evidence type="ECO:0000313" key="3">
    <source>
        <dbReference type="Proteomes" id="UP000295727"/>
    </source>
</evidence>
<proteinExistence type="predicted"/>
<dbReference type="InterPro" id="IPR006311">
    <property type="entry name" value="TAT_signal"/>
</dbReference>
<keyword evidence="3" id="KW-1185">Reference proteome</keyword>
<dbReference type="RefSeq" id="WP_134749573.1">
    <property type="nucleotide sequence ID" value="NZ_CP038148.1"/>
</dbReference>
<feature type="domain" description="Aldehyde oxidase/xanthine dehydrogenase a/b hammerhead" evidence="1">
    <location>
        <begin position="213"/>
        <end position="308"/>
    </location>
</feature>
<dbReference type="InterPro" id="IPR008274">
    <property type="entry name" value="AldOxase/xan_DH_MoCoBD1"/>
</dbReference>
<dbReference type="SUPFAM" id="SSF56003">
    <property type="entry name" value="Molybdenum cofactor-binding domain"/>
    <property type="match status" value="2"/>
</dbReference>
<dbReference type="PROSITE" id="PS51318">
    <property type="entry name" value="TAT"/>
    <property type="match status" value="1"/>
</dbReference>
<protein>
    <submittedName>
        <fullName evidence="2">Xanthine dehydrogenase family protein molybdopterin-binding subunit</fullName>
    </submittedName>
</protein>
<dbReference type="OrthoDB" id="9767994at2"/>
<dbReference type="KEGG" id="ppai:E1956_13450"/>
<dbReference type="InterPro" id="IPR037165">
    <property type="entry name" value="AldOxase/xan_DH_Mopterin-bd_sf"/>
</dbReference>
<dbReference type="Pfam" id="PF02738">
    <property type="entry name" value="MoCoBD_1"/>
    <property type="match status" value="1"/>
</dbReference>
<dbReference type="PANTHER" id="PTHR47495:SF1">
    <property type="entry name" value="BLL3820 PROTEIN"/>
    <property type="match status" value="1"/>
</dbReference>
<dbReference type="SMART" id="SM01008">
    <property type="entry name" value="Ald_Xan_dh_C"/>
    <property type="match status" value="1"/>
</dbReference>
<dbReference type="InterPro" id="IPR036856">
    <property type="entry name" value="Ald_Oxase/Xan_DH_a/b_sf"/>
</dbReference>
<dbReference type="PANTHER" id="PTHR47495">
    <property type="entry name" value="ALDEHYDE DEHYDROGENASE"/>
    <property type="match status" value="1"/>
</dbReference>
<dbReference type="InterPro" id="IPR012368">
    <property type="entry name" value="OxRdtase_Mopterin-bd_su_IorB"/>
</dbReference>
<dbReference type="EMBL" id="CP038148">
    <property type="protein sequence ID" value="QBQ98075.1"/>
    <property type="molecule type" value="Genomic_DNA"/>
</dbReference>
<dbReference type="InterPro" id="IPR052516">
    <property type="entry name" value="N-heterocyclic_Hydroxylase"/>
</dbReference>
<dbReference type="InterPro" id="IPR046867">
    <property type="entry name" value="AldOxase/xan_DH_MoCoBD2"/>
</dbReference>
<dbReference type="GO" id="GO:0016491">
    <property type="term" value="F:oxidoreductase activity"/>
    <property type="evidence" value="ECO:0007669"/>
    <property type="project" value="InterPro"/>
</dbReference>
<dbReference type="InterPro" id="IPR000674">
    <property type="entry name" value="Ald_Oxase/Xan_DH_a/b"/>
</dbReference>
<dbReference type="SUPFAM" id="SSF54665">
    <property type="entry name" value="CO dehydrogenase molybdoprotein N-domain-like"/>
    <property type="match status" value="1"/>
</dbReference>
<dbReference type="Proteomes" id="UP000295727">
    <property type="component" value="Chromosome 1"/>
</dbReference>
<sequence length="749" mass="81286">MALDRRQFLKGGALAIGSMLIPVAPSVRAAIFSQSLEPPVADAAVSDWVWIDREGRVVIGVSQCEVGQGIYTGLPQVLADEMDADWEHIVVRFVTGKDAYRQLAGGESFSQFVAASTSMTKFYERMRVAGAQAREFFLQAGALHLNVPALQCRTEKGRVFDRMSGRSVGYGELVAYAPRVALNPKPVLKSAADARNSLVGKYVHRIDTPEKVNGTAIFGIDVEVPGMLIGVPWITPSLTGVVLDIRNEAEIRRMPGIVDLVMTRHLSMLNMMGIDKDRRHNTVIVVAQSYWQAKKAADLLDVEYEHGDAATVASAAIDSANQAALEQSQLAQVVNRGGASGLIEEARADASRFHEARYEAPYVAHASMEPCNATSRFRGNTIETWGPFQGQDMVRTALSGIFGLKPEDVVVNTTFLGGSFGRKYLPDAVIHATFASKAVGKPVKVIYPREIDIRHDYLRPPCVSHYRAALDSKGYPTAIWARYAGQSLFWQMRRETVEKAGGWDESMVECMYAPVYKFPALHVEAGIVEQPIALSYLRGVGSVASVFFLESFINELSAKAGIDELEYRRTLLADSPETVRVLDETARAAGWNSPAQKGHYRGLAVNQWVGRNDAFTSYLALIVEVRVESGRVRVVRAVCGIDCGKVINPNLVAANVEGGIGFALTTALHSAIHFADGAIVEGNFNTYPLLRIAEMPKVEVVIVASERPPQGCGEVATAVVAPALASALRKATGTAFRAMPFGTNLGASL</sequence>
<gene>
    <name evidence="2" type="ORF">E1956_13450</name>
</gene>
<dbReference type="Gene3D" id="3.30.365.10">
    <property type="entry name" value="Aldehyde oxidase/xanthine dehydrogenase, molybdopterin binding domain"/>
    <property type="match status" value="4"/>
</dbReference>
<dbReference type="AlphaFoldDB" id="A0A4P7CQH9"/>
<evidence type="ECO:0000313" key="2">
    <source>
        <dbReference type="EMBL" id="QBQ98075.1"/>
    </source>
</evidence>
<dbReference type="Gene3D" id="3.90.1170.50">
    <property type="entry name" value="Aldehyde oxidase/xanthine dehydrogenase, a/b hammerhead"/>
    <property type="match status" value="1"/>
</dbReference>
<reference evidence="2 3" key="1">
    <citation type="submission" date="2019-03" db="EMBL/GenBank/DDBJ databases">
        <title>Paraburkholderia sp. 7MH5, isolated from subtropical forest soil.</title>
        <authorList>
            <person name="Gao Z.-H."/>
            <person name="Qiu L.-H."/>
        </authorList>
    </citation>
    <scope>NUCLEOTIDE SEQUENCE [LARGE SCALE GENOMIC DNA]</scope>
    <source>
        <strain evidence="2 3">7MH5</strain>
    </source>
</reference>
<dbReference type="Pfam" id="PF20256">
    <property type="entry name" value="MoCoBD_2"/>
    <property type="match status" value="1"/>
</dbReference>
<accession>A0A4P7CQH9</accession>
<name>A0A4P7CQH9_9BURK</name>
<organism evidence="2 3">
    <name type="scientific">Paraburkholderia pallida</name>
    <dbReference type="NCBI Taxonomy" id="2547399"/>
    <lineage>
        <taxon>Bacteria</taxon>
        <taxon>Pseudomonadati</taxon>
        <taxon>Pseudomonadota</taxon>
        <taxon>Betaproteobacteria</taxon>
        <taxon>Burkholderiales</taxon>
        <taxon>Burkholderiaceae</taxon>
        <taxon>Paraburkholderia</taxon>
    </lineage>
</organism>